<dbReference type="InterPro" id="IPR016161">
    <property type="entry name" value="Ald_DH/histidinol_DH"/>
</dbReference>
<evidence type="ECO:0000259" key="7">
    <source>
        <dbReference type="Pfam" id="PF00171"/>
    </source>
</evidence>
<feature type="active site" evidence="4">
    <location>
        <position position="278"/>
    </location>
</feature>
<comment type="similarity">
    <text evidence="1 3 6">Belongs to the aldehyde dehydrogenase family.</text>
</comment>
<dbReference type="GO" id="GO:0006081">
    <property type="term" value="P:aldehyde metabolic process"/>
    <property type="evidence" value="ECO:0007669"/>
    <property type="project" value="InterPro"/>
</dbReference>
<organism evidence="8 9">
    <name type="scientific">Gaiella occulta</name>
    <dbReference type="NCBI Taxonomy" id="1002870"/>
    <lineage>
        <taxon>Bacteria</taxon>
        <taxon>Bacillati</taxon>
        <taxon>Actinomycetota</taxon>
        <taxon>Thermoleophilia</taxon>
        <taxon>Gaiellales</taxon>
        <taxon>Gaiellaceae</taxon>
        <taxon>Gaiella</taxon>
    </lineage>
</organism>
<evidence type="ECO:0000313" key="8">
    <source>
        <dbReference type="EMBL" id="RDI74107.1"/>
    </source>
</evidence>
<comment type="caution">
    <text evidence="8">The sequence shown here is derived from an EMBL/GenBank/DDBJ whole genome shotgun (WGS) entry which is preliminary data.</text>
</comment>
<dbReference type="PIRSF" id="PIRSF036492">
    <property type="entry name" value="ALDH"/>
    <property type="match status" value="1"/>
</dbReference>
<proteinExistence type="inferred from homology"/>
<dbReference type="InterPro" id="IPR015590">
    <property type="entry name" value="Aldehyde_DH_dom"/>
</dbReference>
<dbReference type="Proteomes" id="UP000254134">
    <property type="component" value="Unassembled WGS sequence"/>
</dbReference>
<evidence type="ECO:0000256" key="2">
    <source>
        <dbReference type="ARBA" id="ARBA00023002"/>
    </source>
</evidence>
<dbReference type="RefSeq" id="WP_181813600.1">
    <property type="nucleotide sequence ID" value="NZ_QQZY01000005.1"/>
</dbReference>
<dbReference type="SUPFAM" id="SSF53720">
    <property type="entry name" value="ALDH-like"/>
    <property type="match status" value="1"/>
</dbReference>
<evidence type="ECO:0000256" key="4">
    <source>
        <dbReference type="PIRSR" id="PIRSR036492-1"/>
    </source>
</evidence>
<dbReference type="PROSITE" id="PS00070">
    <property type="entry name" value="ALDEHYDE_DEHYDR_CYS"/>
    <property type="match status" value="1"/>
</dbReference>
<accession>A0A7M2YX98</accession>
<reference evidence="9" key="2">
    <citation type="journal article" date="2019" name="MicrobiologyOpen">
        <title>High-quality draft genome sequence of Gaiella occulta isolated from a 150 meter deep mineral water borehole and comparison with the genome sequences of other deep-branching lineages of the phylum Actinobacteria.</title>
        <authorList>
            <person name="Severino R."/>
            <person name="Froufe H.J.C."/>
            <person name="Barroso C."/>
            <person name="Albuquerque L."/>
            <person name="Lobo-da-Cunha A."/>
            <person name="da Costa M.S."/>
            <person name="Egas C."/>
        </authorList>
    </citation>
    <scope>NUCLEOTIDE SEQUENCE [LARGE SCALE GENOMIC DNA]</scope>
    <source>
        <strain evidence="9">F2-233</strain>
    </source>
</reference>
<dbReference type="InterPro" id="IPR016163">
    <property type="entry name" value="Ald_DH_C"/>
</dbReference>
<dbReference type="InterPro" id="IPR012394">
    <property type="entry name" value="Aldehyde_DH_NAD(P)"/>
</dbReference>
<dbReference type="InterPro" id="IPR029510">
    <property type="entry name" value="Ald_DH_CS_GLU"/>
</dbReference>
<dbReference type="FunFam" id="3.40.309.10:FF:000009">
    <property type="entry name" value="Aldehyde dehydrogenase A"/>
    <property type="match status" value="1"/>
</dbReference>
<reference evidence="8 9" key="1">
    <citation type="submission" date="2018-07" db="EMBL/GenBank/DDBJ databases">
        <title>High-quality-draft genome sequence of Gaiella occulta.</title>
        <authorList>
            <person name="Severino R."/>
            <person name="Froufe H.J.C."/>
            <person name="Rainey F.A."/>
            <person name="Barroso C."/>
            <person name="Albuquerque L."/>
            <person name="Lobo-Da-Cunha A."/>
            <person name="Da Costa M.S."/>
            <person name="Egas C."/>
        </authorList>
    </citation>
    <scope>NUCLEOTIDE SEQUENCE [LARGE SCALE GENOMIC DNA]</scope>
    <source>
        <strain evidence="8 9">F2-233</strain>
    </source>
</reference>
<sequence>MSATPLFAAGELVSVDPATLREVGRVVATEPEAIGEIVAEARMAQERWAREPFEQRSRVLRGVARALLDAGEEIAETIVAETGKPIVEAYTSELFVCLDNLIWLASHLGRVLRPERVPMPQLHVRHKSASLRYEPAGVIGIISAWNFPLGVPLTQAATAVAAGNAAVVKPSELTPLTGAWVEELFRRAGAPAGLVRIVQGPGETAGDAIVRQRGIHRVVFTGSSDAGRAVARRAAERLCPVTLELGGKDPMLVLDDADLERAVEGALWASFSNCGQVCSGVERIYVDASLYEPFVARLGERARALRIGRGSDPRTDLGPLVTEMQRARVEELVADAVERGAAVVSGGGRPPLGLPGWFLEPTVLAEVPADARVHAEEIFGPVVIVASMENESDGIRRANASRFGLGASVWTRDRQRGRRVAEQLEAGSVWMNDHAYSYGACQAPWGGRKESGYGRTHSKHGLYEMSQVKYTDADRGRLTPPWWYPYSEEVVDGFRGALGALYGDGVRGRAAALVAHRHGLVALGRRALRR</sequence>
<dbReference type="InterPro" id="IPR016162">
    <property type="entry name" value="Ald_DH_N"/>
</dbReference>
<keyword evidence="2 3" id="KW-0560">Oxidoreductase</keyword>
<dbReference type="GO" id="GO:0016620">
    <property type="term" value="F:oxidoreductase activity, acting on the aldehyde or oxo group of donors, NAD or NADP as acceptor"/>
    <property type="evidence" value="ECO:0007669"/>
    <property type="project" value="InterPro"/>
</dbReference>
<evidence type="ECO:0000313" key="9">
    <source>
        <dbReference type="Proteomes" id="UP000254134"/>
    </source>
</evidence>
<dbReference type="PROSITE" id="PS00687">
    <property type="entry name" value="ALDEHYDE_DEHYDR_GLU"/>
    <property type="match status" value="1"/>
</dbReference>
<evidence type="ECO:0000256" key="5">
    <source>
        <dbReference type="PROSITE-ProRule" id="PRU10007"/>
    </source>
</evidence>
<evidence type="ECO:0000256" key="6">
    <source>
        <dbReference type="RuleBase" id="RU003345"/>
    </source>
</evidence>
<dbReference type="Gene3D" id="3.40.605.10">
    <property type="entry name" value="Aldehyde Dehydrogenase, Chain A, domain 1"/>
    <property type="match status" value="1"/>
</dbReference>
<name>A0A7M2YX98_9ACTN</name>
<dbReference type="EMBL" id="QQZY01000005">
    <property type="protein sequence ID" value="RDI74107.1"/>
    <property type="molecule type" value="Genomic_DNA"/>
</dbReference>
<dbReference type="AlphaFoldDB" id="A0A7M2YX98"/>
<feature type="domain" description="Aldehyde dehydrogenase" evidence="7">
    <location>
        <begin position="12"/>
        <end position="470"/>
    </location>
</feature>
<dbReference type="Pfam" id="PF00171">
    <property type="entry name" value="Aldedh"/>
    <property type="match status" value="1"/>
</dbReference>
<dbReference type="Gene3D" id="3.40.309.10">
    <property type="entry name" value="Aldehyde Dehydrogenase, Chain A, domain 2"/>
    <property type="match status" value="1"/>
</dbReference>
<feature type="active site" evidence="4 5">
    <location>
        <position position="244"/>
    </location>
</feature>
<dbReference type="PANTHER" id="PTHR11699">
    <property type="entry name" value="ALDEHYDE DEHYDROGENASE-RELATED"/>
    <property type="match status" value="1"/>
</dbReference>
<dbReference type="InterPro" id="IPR016160">
    <property type="entry name" value="Ald_DH_CS_CYS"/>
</dbReference>
<protein>
    <recommendedName>
        <fullName evidence="3">Aldehyde dehydrogenase</fullName>
    </recommendedName>
</protein>
<evidence type="ECO:0000256" key="3">
    <source>
        <dbReference type="PIRNR" id="PIRNR036492"/>
    </source>
</evidence>
<keyword evidence="9" id="KW-1185">Reference proteome</keyword>
<gene>
    <name evidence="8" type="ORF">Gocc_2204</name>
</gene>
<evidence type="ECO:0000256" key="1">
    <source>
        <dbReference type="ARBA" id="ARBA00009986"/>
    </source>
</evidence>